<keyword evidence="1" id="KW-0732">Signal</keyword>
<evidence type="ECO:0000313" key="2">
    <source>
        <dbReference type="EMBL" id="MBG6064342.1"/>
    </source>
</evidence>
<dbReference type="EMBL" id="JADOTX010000001">
    <property type="protein sequence ID" value="MBG6064342.1"/>
    <property type="molecule type" value="Genomic_DNA"/>
</dbReference>
<evidence type="ECO:0000256" key="1">
    <source>
        <dbReference type="SAM" id="SignalP"/>
    </source>
</evidence>
<sequence length="341" mass="37060">MRKLTYIAAVALAAGAALLAAMPSESSPGAASGARPQDAQEAILAAFDRYDVVAGASPNDIFLDLIRNPAFPSKADVIAVECGNSLYQPLLDRYIAGEDVPLGDVRQVWRNTTQPSCGFSVFYERLFPLVREVNRGLLPAEKLRVVACDPPIDWSKVTSPEGLAPFEERDRTIAALMKSEVLSKDRKALMLFGISHLLHGAGSAVAMYEQEFPGVTYTVAPHFGFQKDNKKLEKRMAGWPVPSVVPFAGTWLGQLDASYFESRPGQPPAANGYPGADAYLYTGPRALILRQQIAASTVLDTKYITELRRRATAVADPPGGLMHPETFFRRELESGALEFGT</sequence>
<gene>
    <name evidence="2" type="ORF">IW248_000629</name>
</gene>
<protein>
    <submittedName>
        <fullName evidence="2">Uncharacterized protein</fullName>
    </submittedName>
</protein>
<comment type="caution">
    <text evidence="2">The sequence shown here is derived from an EMBL/GenBank/DDBJ whole genome shotgun (WGS) entry which is preliminary data.</text>
</comment>
<dbReference type="Proteomes" id="UP000614915">
    <property type="component" value="Unassembled WGS sequence"/>
</dbReference>
<dbReference type="RefSeq" id="WP_196925561.1">
    <property type="nucleotide sequence ID" value="NZ_JADOTX010000001.1"/>
</dbReference>
<accession>A0ABS0JCB5</accession>
<evidence type="ECO:0000313" key="3">
    <source>
        <dbReference type="Proteomes" id="UP000614915"/>
    </source>
</evidence>
<name>A0ABS0JCB5_9ACTN</name>
<organism evidence="2 3">
    <name type="scientific">Micromonospora ureilytica</name>
    <dbReference type="NCBI Taxonomy" id="709868"/>
    <lineage>
        <taxon>Bacteria</taxon>
        <taxon>Bacillati</taxon>
        <taxon>Actinomycetota</taxon>
        <taxon>Actinomycetes</taxon>
        <taxon>Micromonosporales</taxon>
        <taxon>Micromonosporaceae</taxon>
        <taxon>Micromonospora</taxon>
    </lineage>
</organism>
<keyword evidence="3" id="KW-1185">Reference proteome</keyword>
<reference evidence="2 3" key="1">
    <citation type="submission" date="2020-11" db="EMBL/GenBank/DDBJ databases">
        <title>Sequencing the genomes of 1000 actinobacteria strains.</title>
        <authorList>
            <person name="Klenk H.-P."/>
        </authorList>
    </citation>
    <scope>NUCLEOTIDE SEQUENCE [LARGE SCALE GENOMIC DNA]</scope>
    <source>
        <strain evidence="2 3">DSM 101692</strain>
    </source>
</reference>
<feature type="chain" id="PRO_5047328292" evidence="1">
    <location>
        <begin position="27"/>
        <end position="341"/>
    </location>
</feature>
<feature type="signal peptide" evidence="1">
    <location>
        <begin position="1"/>
        <end position="26"/>
    </location>
</feature>
<proteinExistence type="predicted"/>